<feature type="compositionally biased region" description="Basic residues" evidence="1">
    <location>
        <begin position="79"/>
        <end position="88"/>
    </location>
</feature>
<reference evidence="2 3" key="1">
    <citation type="journal article" date="2019" name="Commun. Biol.">
        <title>The bagworm genome reveals a unique fibroin gene that provides high tensile strength.</title>
        <authorList>
            <person name="Kono N."/>
            <person name="Nakamura H."/>
            <person name="Ohtoshi R."/>
            <person name="Tomita M."/>
            <person name="Numata K."/>
            <person name="Arakawa K."/>
        </authorList>
    </citation>
    <scope>NUCLEOTIDE SEQUENCE [LARGE SCALE GENOMIC DNA]</scope>
</reference>
<name>A0A4C1YVF9_EUMVA</name>
<protein>
    <submittedName>
        <fullName evidence="2">Uncharacterized protein</fullName>
    </submittedName>
</protein>
<organism evidence="2 3">
    <name type="scientific">Eumeta variegata</name>
    <name type="common">Bagworm moth</name>
    <name type="synonym">Eumeta japonica</name>
    <dbReference type="NCBI Taxonomy" id="151549"/>
    <lineage>
        <taxon>Eukaryota</taxon>
        <taxon>Metazoa</taxon>
        <taxon>Ecdysozoa</taxon>
        <taxon>Arthropoda</taxon>
        <taxon>Hexapoda</taxon>
        <taxon>Insecta</taxon>
        <taxon>Pterygota</taxon>
        <taxon>Neoptera</taxon>
        <taxon>Endopterygota</taxon>
        <taxon>Lepidoptera</taxon>
        <taxon>Glossata</taxon>
        <taxon>Ditrysia</taxon>
        <taxon>Tineoidea</taxon>
        <taxon>Psychidae</taxon>
        <taxon>Oiketicinae</taxon>
        <taxon>Eumeta</taxon>
    </lineage>
</organism>
<comment type="caution">
    <text evidence="2">The sequence shown here is derived from an EMBL/GenBank/DDBJ whole genome shotgun (WGS) entry which is preliminary data.</text>
</comment>
<feature type="region of interest" description="Disordered" evidence="1">
    <location>
        <begin position="73"/>
        <end position="108"/>
    </location>
</feature>
<dbReference type="AlphaFoldDB" id="A0A4C1YVF9"/>
<gene>
    <name evidence="2" type="ORF">EVAR_57851_1</name>
</gene>
<evidence type="ECO:0000256" key="1">
    <source>
        <dbReference type="SAM" id="MobiDB-lite"/>
    </source>
</evidence>
<proteinExistence type="predicted"/>
<dbReference type="Proteomes" id="UP000299102">
    <property type="component" value="Unassembled WGS sequence"/>
</dbReference>
<accession>A0A4C1YVF9</accession>
<evidence type="ECO:0000313" key="3">
    <source>
        <dbReference type="Proteomes" id="UP000299102"/>
    </source>
</evidence>
<keyword evidence="3" id="KW-1185">Reference proteome</keyword>
<evidence type="ECO:0000313" key="2">
    <source>
        <dbReference type="EMBL" id="GBP78973.1"/>
    </source>
</evidence>
<dbReference type="EMBL" id="BGZK01001394">
    <property type="protein sequence ID" value="GBP78973.1"/>
    <property type="molecule type" value="Genomic_DNA"/>
</dbReference>
<sequence>MNKMGKNAQPCKMLAATGSVYENEQPIATSILPLLKKGFPFVSVGQQSILMDRARVNHLTSYGRSVDINGGTDPAAACRQRRGRRRAASGRLAAGRPRRHAPTGRTQREPLLNRRSDCKSCFENPGHRAAGPRARPRAGRACCSFTLNRPNNCLDSCAFTTGTAHNGARPGIHKELLYVETSKQWNKATSEDIQADPNLELSVNEKKGKVNFILCAVLRVRTLIRVKIRLPLTQKYGERNGRRSFSSFNKKLGSAVRATAAPASADRAFRAAARLKNCTSPGLIYRARPRRDLAQRASRACSDDTSRGNI</sequence>